<protein>
    <submittedName>
        <fullName evidence="7">1-aminocyclopropane-1-carboxylate deaminase</fullName>
    </submittedName>
</protein>
<dbReference type="AlphaFoldDB" id="A0A315Z295"/>
<evidence type="ECO:0000313" key="8">
    <source>
        <dbReference type="Proteomes" id="UP000245535"/>
    </source>
</evidence>
<evidence type="ECO:0000256" key="5">
    <source>
        <dbReference type="PIRSR" id="PIRSR006278-2"/>
    </source>
</evidence>
<dbReference type="Gene3D" id="3.40.50.1100">
    <property type="match status" value="2"/>
</dbReference>
<proteinExistence type="inferred from homology"/>
<keyword evidence="3 5" id="KW-0663">Pyridoxal phosphate</keyword>
<comment type="cofactor">
    <cofactor evidence="1">
        <name>pyridoxal 5'-phosphate</name>
        <dbReference type="ChEBI" id="CHEBI:597326"/>
    </cofactor>
</comment>
<dbReference type="OrthoDB" id="9801249at2"/>
<dbReference type="Proteomes" id="UP000245535">
    <property type="component" value="Unassembled WGS sequence"/>
</dbReference>
<evidence type="ECO:0000259" key="6">
    <source>
        <dbReference type="Pfam" id="PF00291"/>
    </source>
</evidence>
<dbReference type="PIRSF" id="PIRSF006278">
    <property type="entry name" value="ACCD_DCysDesulf"/>
    <property type="match status" value="1"/>
</dbReference>
<keyword evidence="8" id="KW-1185">Reference proteome</keyword>
<comment type="caution">
    <text evidence="7">The sequence shown here is derived from an EMBL/GenBank/DDBJ whole genome shotgun (WGS) entry which is preliminary data.</text>
</comment>
<comment type="similarity">
    <text evidence="2">Belongs to the ACC deaminase/D-cysteine desulfhydrase family.</text>
</comment>
<organism evidence="7 8">
    <name type="scientific">Sediminitomix flava</name>
    <dbReference type="NCBI Taxonomy" id="379075"/>
    <lineage>
        <taxon>Bacteria</taxon>
        <taxon>Pseudomonadati</taxon>
        <taxon>Bacteroidota</taxon>
        <taxon>Cytophagia</taxon>
        <taxon>Cytophagales</taxon>
        <taxon>Flammeovirgaceae</taxon>
        <taxon>Sediminitomix</taxon>
    </lineage>
</organism>
<evidence type="ECO:0000256" key="2">
    <source>
        <dbReference type="ARBA" id="ARBA00008639"/>
    </source>
</evidence>
<feature type="active site" description="Nucleophile" evidence="4">
    <location>
        <position position="68"/>
    </location>
</feature>
<evidence type="ECO:0000256" key="3">
    <source>
        <dbReference type="ARBA" id="ARBA00022898"/>
    </source>
</evidence>
<evidence type="ECO:0000256" key="4">
    <source>
        <dbReference type="PIRSR" id="PIRSR006278-1"/>
    </source>
</evidence>
<dbReference type="InterPro" id="IPR027278">
    <property type="entry name" value="ACCD_DCysDesulf"/>
</dbReference>
<gene>
    <name evidence="7" type="ORF">BC781_109136</name>
</gene>
<dbReference type="PANTHER" id="PTHR43780:SF2">
    <property type="entry name" value="1-AMINOCYCLOPROPANE-1-CARBOXYLATE DEAMINASE-RELATED"/>
    <property type="match status" value="1"/>
</dbReference>
<dbReference type="EMBL" id="QGDO01000009">
    <property type="protein sequence ID" value="PWJ36120.1"/>
    <property type="molecule type" value="Genomic_DNA"/>
</dbReference>
<dbReference type="SUPFAM" id="SSF53686">
    <property type="entry name" value="Tryptophan synthase beta subunit-like PLP-dependent enzymes"/>
    <property type="match status" value="1"/>
</dbReference>
<dbReference type="InterPro" id="IPR001926">
    <property type="entry name" value="TrpB-like_PALP"/>
</dbReference>
<accession>A0A315Z295</accession>
<dbReference type="InterPro" id="IPR036052">
    <property type="entry name" value="TrpB-like_PALP_sf"/>
</dbReference>
<feature type="domain" description="Tryptophan synthase beta chain-like PALP" evidence="6">
    <location>
        <begin position="7"/>
        <end position="291"/>
    </location>
</feature>
<dbReference type="Pfam" id="PF00291">
    <property type="entry name" value="PALP"/>
    <property type="match status" value="1"/>
</dbReference>
<evidence type="ECO:0000313" key="7">
    <source>
        <dbReference type="EMBL" id="PWJ36120.1"/>
    </source>
</evidence>
<feature type="modified residue" description="N6-(pyridoxal phosphate)lysine" evidence="5">
    <location>
        <position position="41"/>
    </location>
</feature>
<name>A0A315Z295_SEDFL</name>
<dbReference type="GO" id="GO:0019148">
    <property type="term" value="F:D-cysteine desulfhydrase activity"/>
    <property type="evidence" value="ECO:0007669"/>
    <property type="project" value="TreeGrafter"/>
</dbReference>
<evidence type="ECO:0000256" key="1">
    <source>
        <dbReference type="ARBA" id="ARBA00001933"/>
    </source>
</evidence>
<dbReference type="RefSeq" id="WP_109622553.1">
    <property type="nucleotide sequence ID" value="NZ_QGDO01000009.1"/>
</dbReference>
<reference evidence="7 8" key="1">
    <citation type="submission" date="2018-03" db="EMBL/GenBank/DDBJ databases">
        <title>Genomic Encyclopedia of Archaeal and Bacterial Type Strains, Phase II (KMG-II): from individual species to whole genera.</title>
        <authorList>
            <person name="Goeker M."/>
        </authorList>
    </citation>
    <scope>NUCLEOTIDE SEQUENCE [LARGE SCALE GENOMIC DNA]</scope>
    <source>
        <strain evidence="7 8">DSM 28229</strain>
    </source>
</reference>
<dbReference type="PANTHER" id="PTHR43780">
    <property type="entry name" value="1-AMINOCYCLOPROPANE-1-CARBOXYLATE DEAMINASE-RELATED"/>
    <property type="match status" value="1"/>
</dbReference>
<sequence length="300" mass="33620">MIINQEVTPIQELSNPIFEQNGVRLFIKRDDLNHPAISGNKLRKLKYNLIKAKEQGHTKLLTFGGAYSNHIYAVAAAGAEFGFETIAIIRGEEHLPLNPTLSFASSKGMKIDYMDRTTFRQKDNEDVLEKIKEKWGDFYHVPMGGSNDLAIPGVIELATEIKNQIPDLNYICTACGTGGTMAGIIAGSDKDTKILGFPALKGGEFLAKDIDQYLHLHQNNELPDWELICDYHFGGYAKKKPELLEFIEKIQSEYQIELEFIYTAKMLYGVFDLIKKGYFPKGSKIVAVHTGGLQINKKGE</sequence>